<proteinExistence type="predicted"/>
<evidence type="ECO:0000256" key="1">
    <source>
        <dbReference type="SAM" id="Phobius"/>
    </source>
</evidence>
<dbReference type="OrthoDB" id="194775at2759"/>
<keyword evidence="1" id="KW-1133">Transmembrane helix</keyword>
<gene>
    <name evidence="2" type="ORF">Anas_02232</name>
</gene>
<dbReference type="Proteomes" id="UP000326759">
    <property type="component" value="Unassembled WGS sequence"/>
</dbReference>
<keyword evidence="3" id="KW-1185">Reference proteome</keyword>
<dbReference type="AlphaFoldDB" id="A0A5N5TFJ4"/>
<name>A0A5N5TFJ4_9CRUS</name>
<evidence type="ECO:0000313" key="2">
    <source>
        <dbReference type="EMBL" id="KAB7505403.1"/>
    </source>
</evidence>
<keyword evidence="1" id="KW-0472">Membrane</keyword>
<sequence>MLNQGKHISIRTIKIYKSIGGIMYLVYIMGCLPSKLGPIWLRRRAAAPTSTETAEDSSSKTYSWYESKLDIHDIKEQEELDMEKRENK</sequence>
<reference evidence="2 3" key="1">
    <citation type="journal article" date="2019" name="PLoS Biol.">
        <title>Sex chromosomes control vertical transmission of feminizing Wolbachia symbionts in an isopod.</title>
        <authorList>
            <person name="Becking T."/>
            <person name="Chebbi M.A."/>
            <person name="Giraud I."/>
            <person name="Moumen B."/>
            <person name="Laverre T."/>
            <person name="Caubet Y."/>
            <person name="Peccoud J."/>
            <person name="Gilbert C."/>
            <person name="Cordaux R."/>
        </authorList>
    </citation>
    <scope>NUCLEOTIDE SEQUENCE [LARGE SCALE GENOMIC DNA]</scope>
    <source>
        <strain evidence="2">ANa2</strain>
        <tissue evidence="2">Whole body excluding digestive tract and cuticle</tissue>
    </source>
</reference>
<dbReference type="EMBL" id="SEYY01001250">
    <property type="protein sequence ID" value="KAB7505403.1"/>
    <property type="molecule type" value="Genomic_DNA"/>
</dbReference>
<organism evidence="2 3">
    <name type="scientific">Armadillidium nasatum</name>
    <dbReference type="NCBI Taxonomy" id="96803"/>
    <lineage>
        <taxon>Eukaryota</taxon>
        <taxon>Metazoa</taxon>
        <taxon>Ecdysozoa</taxon>
        <taxon>Arthropoda</taxon>
        <taxon>Crustacea</taxon>
        <taxon>Multicrustacea</taxon>
        <taxon>Malacostraca</taxon>
        <taxon>Eumalacostraca</taxon>
        <taxon>Peracarida</taxon>
        <taxon>Isopoda</taxon>
        <taxon>Oniscidea</taxon>
        <taxon>Crinocheta</taxon>
        <taxon>Armadillidiidae</taxon>
        <taxon>Armadillidium</taxon>
    </lineage>
</organism>
<feature type="transmembrane region" description="Helical" evidence="1">
    <location>
        <begin position="21"/>
        <end position="41"/>
    </location>
</feature>
<comment type="caution">
    <text evidence="2">The sequence shown here is derived from an EMBL/GenBank/DDBJ whole genome shotgun (WGS) entry which is preliminary data.</text>
</comment>
<keyword evidence="1" id="KW-0812">Transmembrane</keyword>
<protein>
    <submittedName>
        <fullName evidence="2">Uncharacterized protein</fullName>
    </submittedName>
</protein>
<evidence type="ECO:0000313" key="3">
    <source>
        <dbReference type="Proteomes" id="UP000326759"/>
    </source>
</evidence>
<accession>A0A5N5TFJ4</accession>